<evidence type="ECO:0000256" key="6">
    <source>
        <dbReference type="ARBA" id="ARBA00022989"/>
    </source>
</evidence>
<evidence type="ECO:0000256" key="8">
    <source>
        <dbReference type="SAM" id="MobiDB-lite"/>
    </source>
</evidence>
<evidence type="ECO:0000256" key="5">
    <source>
        <dbReference type="ARBA" id="ARBA00022692"/>
    </source>
</evidence>
<feature type="transmembrane region" description="Helical" evidence="9">
    <location>
        <begin position="516"/>
        <end position="537"/>
    </location>
</feature>
<feature type="transmembrane region" description="Helical" evidence="9">
    <location>
        <begin position="258"/>
        <end position="277"/>
    </location>
</feature>
<comment type="subcellular location">
    <subcellularLocation>
        <location evidence="1">Cell membrane</location>
        <topology evidence="1">Multi-pass membrane protein</topology>
    </subcellularLocation>
</comment>
<comment type="caution">
    <text evidence="11">The sequence shown here is derived from an EMBL/GenBank/DDBJ whole genome shotgun (WGS) entry which is preliminary data.</text>
</comment>
<dbReference type="InterPro" id="IPR003706">
    <property type="entry name" value="CstA_N"/>
</dbReference>
<keyword evidence="7 9" id="KW-0472">Membrane</keyword>
<feature type="transmembrane region" description="Helical" evidence="9">
    <location>
        <begin position="49"/>
        <end position="68"/>
    </location>
</feature>
<dbReference type="InterPro" id="IPR051605">
    <property type="entry name" value="CstA"/>
</dbReference>
<keyword evidence="5 9" id="KW-0812">Transmembrane</keyword>
<feature type="transmembrane region" description="Helical" evidence="9">
    <location>
        <begin position="698"/>
        <end position="716"/>
    </location>
</feature>
<proteinExistence type="inferred from homology"/>
<sequence>MLGRRNPQRGPSVSSSAPPVPQPQEIRTRQDLPPVAVVQDHVVSGREKAVFGVVGIVAAVAWFVIAVQRGERVSAAWFVLAAVGSYLLALRFYGKLIERKLHRPDDTRATPAEEFANGKDFMPTHRVVLFGHHFAAIAGAGPLVGPVLAAQMGYLPGTLWIVFGVILAGAVQDYMVLHLSIRRRGRSLGQMAKDELGTVGGWFAILGVTSIMIILIAVLAIVIIGALAHSPWGVFSIAMTIPIALLMGVYMRYIRPGAVGETSAIGIVLLIAAIAGGSWVSHHPTLAEVFTLSPVQLAYAIAIYGFFAAVLPVWLLLAPRDYLSTFMKVGTIAFLALSILVVLPFMSMPAVTSFAHTGTGPAFAGNLFPFLFITIACGALSGFHSLISSGTTPKMIQKESQARVIGYGGMLTESFVAMMAMITACVIDQHMYFGMNAPLGLTGGTPESAATYTNGLGLVSPGGAPLPPATPDMFSTAAHEVGETTIISRTGGAPTLAFGMAQIFGEIPLIGAAKAFWYHFAVMFEALFILTTIDAGTRVARFMISDMLANIPGLKKFGDPSWRTGAWITTLATVLGWGSIVVMGVTDPLGGINMLYPLFGIANQLLAAIALTLCFVVVMKKGLFKWAWIPGLPLAVFITMWASYEKIFSSNPKIGYWSNHAAAKAAKEAGKTTYLTAKTPHEIDMVIRNTFVQGTLSIVYAVLVLVVLAIGLRIAWQAWRAGGLPDTEAPHTPSEIFAPSSFLPTQEERRVLAQWKAAGLDASGEHLDHRVHAHEVATS</sequence>
<feature type="transmembrane region" description="Helical" evidence="9">
    <location>
        <begin position="404"/>
        <end position="427"/>
    </location>
</feature>
<keyword evidence="6 9" id="KW-1133">Transmembrane helix</keyword>
<evidence type="ECO:0000313" key="12">
    <source>
        <dbReference type="Proteomes" id="UP000275749"/>
    </source>
</evidence>
<accession>A0A3N1ZZ17</accession>
<feature type="transmembrane region" description="Helical" evidence="9">
    <location>
        <begin position="297"/>
        <end position="317"/>
    </location>
</feature>
<evidence type="ECO:0000259" key="10">
    <source>
        <dbReference type="Pfam" id="PF02554"/>
    </source>
</evidence>
<feature type="transmembrane region" description="Helical" evidence="9">
    <location>
        <begin position="363"/>
        <end position="383"/>
    </location>
</feature>
<feature type="transmembrane region" description="Helical" evidence="9">
    <location>
        <begin position="202"/>
        <end position="226"/>
    </location>
</feature>
<organism evidence="11 12">
    <name type="scientific">Luteococcus japonicus</name>
    <dbReference type="NCBI Taxonomy" id="33984"/>
    <lineage>
        <taxon>Bacteria</taxon>
        <taxon>Bacillati</taxon>
        <taxon>Actinomycetota</taxon>
        <taxon>Actinomycetes</taxon>
        <taxon>Propionibacteriales</taxon>
        <taxon>Propionibacteriaceae</taxon>
        <taxon>Luteococcus</taxon>
    </lineage>
</organism>
<keyword evidence="3" id="KW-0813">Transport</keyword>
<feature type="domain" description="CstA N-terminal" evidence="10">
    <location>
        <begin position="75"/>
        <end position="639"/>
    </location>
</feature>
<gene>
    <name evidence="11" type="ORF">EDD41_3260</name>
</gene>
<comment type="similarity">
    <text evidence="2">Belongs to the peptide transporter carbon starvation (CstA) (TC 2.A.114) family.</text>
</comment>
<dbReference type="PANTHER" id="PTHR30252">
    <property type="entry name" value="INNER MEMBRANE PEPTIDE TRANSPORTER"/>
    <property type="match status" value="1"/>
</dbReference>
<feature type="transmembrane region" description="Helical" evidence="9">
    <location>
        <begin position="565"/>
        <end position="586"/>
    </location>
</feature>
<protein>
    <submittedName>
        <fullName evidence="11">Carbon starvation protein CstA</fullName>
    </submittedName>
</protein>
<feature type="transmembrane region" description="Helical" evidence="9">
    <location>
        <begin position="74"/>
        <end position="93"/>
    </location>
</feature>
<evidence type="ECO:0000313" key="11">
    <source>
        <dbReference type="EMBL" id="ROR55968.1"/>
    </source>
</evidence>
<dbReference type="Pfam" id="PF02554">
    <property type="entry name" value="CstA"/>
    <property type="match status" value="1"/>
</dbReference>
<evidence type="ECO:0000256" key="3">
    <source>
        <dbReference type="ARBA" id="ARBA00022448"/>
    </source>
</evidence>
<dbReference type="PANTHER" id="PTHR30252:SF3">
    <property type="entry name" value="PYRUVATE_PROTON SYMPORTER BTST"/>
    <property type="match status" value="1"/>
</dbReference>
<feature type="transmembrane region" description="Helical" evidence="9">
    <location>
        <begin position="232"/>
        <end position="251"/>
    </location>
</feature>
<feature type="transmembrane region" description="Helical" evidence="9">
    <location>
        <begin position="160"/>
        <end position="181"/>
    </location>
</feature>
<evidence type="ECO:0000256" key="1">
    <source>
        <dbReference type="ARBA" id="ARBA00004651"/>
    </source>
</evidence>
<dbReference type="Proteomes" id="UP000275749">
    <property type="component" value="Unassembled WGS sequence"/>
</dbReference>
<feature type="region of interest" description="Disordered" evidence="8">
    <location>
        <begin position="1"/>
        <end position="31"/>
    </location>
</feature>
<reference evidence="11 12" key="1">
    <citation type="submission" date="2018-11" db="EMBL/GenBank/DDBJ databases">
        <title>Sequencing the genomes of 1000 actinobacteria strains.</title>
        <authorList>
            <person name="Klenk H.-P."/>
        </authorList>
    </citation>
    <scope>NUCLEOTIDE SEQUENCE [LARGE SCALE GENOMIC DNA]</scope>
    <source>
        <strain evidence="11 12">DSM 10546</strain>
    </source>
</reference>
<evidence type="ECO:0000256" key="2">
    <source>
        <dbReference type="ARBA" id="ARBA00007755"/>
    </source>
</evidence>
<evidence type="ECO:0000256" key="7">
    <source>
        <dbReference type="ARBA" id="ARBA00023136"/>
    </source>
</evidence>
<evidence type="ECO:0000256" key="9">
    <source>
        <dbReference type="SAM" id="Phobius"/>
    </source>
</evidence>
<name>A0A3N1ZZ17_9ACTN</name>
<dbReference type="AlphaFoldDB" id="A0A3N1ZZ17"/>
<feature type="transmembrane region" description="Helical" evidence="9">
    <location>
        <begin position="127"/>
        <end position="148"/>
    </location>
</feature>
<feature type="transmembrane region" description="Helical" evidence="9">
    <location>
        <begin position="329"/>
        <end position="351"/>
    </location>
</feature>
<dbReference type="GO" id="GO:0009267">
    <property type="term" value="P:cellular response to starvation"/>
    <property type="evidence" value="ECO:0007669"/>
    <property type="project" value="InterPro"/>
</dbReference>
<keyword evidence="4" id="KW-1003">Cell membrane</keyword>
<evidence type="ECO:0000256" key="4">
    <source>
        <dbReference type="ARBA" id="ARBA00022475"/>
    </source>
</evidence>
<dbReference type="GO" id="GO:0005886">
    <property type="term" value="C:plasma membrane"/>
    <property type="evidence" value="ECO:0007669"/>
    <property type="project" value="UniProtKB-SubCell"/>
</dbReference>
<feature type="transmembrane region" description="Helical" evidence="9">
    <location>
        <begin position="626"/>
        <end position="644"/>
    </location>
</feature>
<dbReference type="EMBL" id="RKHG01000001">
    <property type="protein sequence ID" value="ROR55968.1"/>
    <property type="molecule type" value="Genomic_DNA"/>
</dbReference>
<feature type="transmembrane region" description="Helical" evidence="9">
    <location>
        <begin position="598"/>
        <end position="619"/>
    </location>
</feature>